<feature type="region of interest" description="Disordered" evidence="1">
    <location>
        <begin position="241"/>
        <end position="262"/>
    </location>
</feature>
<dbReference type="Proteomes" id="UP001189429">
    <property type="component" value="Unassembled WGS sequence"/>
</dbReference>
<gene>
    <name evidence="2" type="ORF">PCOR1329_LOCUS35071</name>
</gene>
<accession>A0ABN9T3L6</accession>
<dbReference type="EMBL" id="CAUYUJ010014288">
    <property type="protein sequence ID" value="CAK0839393.1"/>
    <property type="molecule type" value="Genomic_DNA"/>
</dbReference>
<feature type="non-terminal residue" evidence="2">
    <location>
        <position position="1"/>
    </location>
</feature>
<name>A0ABN9T3L6_9DINO</name>
<evidence type="ECO:0000256" key="1">
    <source>
        <dbReference type="SAM" id="MobiDB-lite"/>
    </source>
</evidence>
<reference evidence="2" key="1">
    <citation type="submission" date="2023-10" db="EMBL/GenBank/DDBJ databases">
        <authorList>
            <person name="Chen Y."/>
            <person name="Shah S."/>
            <person name="Dougan E. K."/>
            <person name="Thang M."/>
            <person name="Chan C."/>
        </authorList>
    </citation>
    <scope>NUCLEOTIDE SEQUENCE [LARGE SCALE GENOMIC DNA]</scope>
</reference>
<proteinExistence type="predicted"/>
<evidence type="ECO:0000313" key="3">
    <source>
        <dbReference type="Proteomes" id="UP001189429"/>
    </source>
</evidence>
<feature type="compositionally biased region" description="Low complexity" evidence="1">
    <location>
        <begin position="250"/>
        <end position="259"/>
    </location>
</feature>
<organism evidence="2 3">
    <name type="scientific">Prorocentrum cordatum</name>
    <dbReference type="NCBI Taxonomy" id="2364126"/>
    <lineage>
        <taxon>Eukaryota</taxon>
        <taxon>Sar</taxon>
        <taxon>Alveolata</taxon>
        <taxon>Dinophyceae</taxon>
        <taxon>Prorocentrales</taxon>
        <taxon>Prorocentraceae</taxon>
        <taxon>Prorocentrum</taxon>
    </lineage>
</organism>
<evidence type="ECO:0008006" key="4">
    <source>
        <dbReference type="Google" id="ProtNLM"/>
    </source>
</evidence>
<keyword evidence="3" id="KW-1185">Reference proteome</keyword>
<evidence type="ECO:0000313" key="2">
    <source>
        <dbReference type="EMBL" id="CAK0839393.1"/>
    </source>
</evidence>
<sequence length="277" mass="30744">VCGTYSADYGFFGVPGEAPFEAVAGKDLPALAGYDCKVLAADLDRLAYKKVNVKSDQESSIAAVVRKLKETWAGEIIIEKAERAAQSIHDLARTLKEHVEIHARMKLDSRSPVIAWLLEHASNLRHIYNRGEDGVTPFQRVMGKVWQVPLPAFGESVEFKKRTRRKLEARWGRWLFLGVKVESAEKIVGADRGVFVAQSLRRLLEDQRCDSEALSKLKGLPWKPIPDGSDDQEALEFPGAAELLPDSPEVPKAPAEAAEQTTGVRKYCITSADLDKY</sequence>
<protein>
    <recommendedName>
        <fullName evidence="4">DNA-directed DNA polymerase</fullName>
    </recommendedName>
</protein>
<comment type="caution">
    <text evidence="2">The sequence shown here is derived from an EMBL/GenBank/DDBJ whole genome shotgun (WGS) entry which is preliminary data.</text>
</comment>